<dbReference type="Proteomes" id="UP000035034">
    <property type="component" value="Unassembled WGS sequence"/>
</dbReference>
<evidence type="ECO:0000259" key="1">
    <source>
        <dbReference type="Pfam" id="PF02625"/>
    </source>
</evidence>
<dbReference type="AlphaFoldDB" id="H0R465"/>
<comment type="caution">
    <text evidence="3">The sequence shown here is derived from an EMBL/GenBank/DDBJ whole genome shotgun (WGS) entry which is preliminary data.</text>
</comment>
<proteinExistence type="predicted"/>
<accession>H0R465</accession>
<dbReference type="RefSeq" id="WP_007319201.1">
    <property type="nucleotide sequence ID" value="NZ_BAEH01000096.1"/>
</dbReference>
<dbReference type="PANTHER" id="PTHR30388">
    <property type="entry name" value="ALDEHYDE OXIDOREDUCTASE MOLYBDENUM COFACTOR ASSEMBLY PROTEIN"/>
    <property type="match status" value="1"/>
</dbReference>
<dbReference type="InterPro" id="IPR003777">
    <property type="entry name" value="XdhC_CoxI"/>
</dbReference>
<evidence type="ECO:0000313" key="3">
    <source>
        <dbReference type="EMBL" id="GAB19866.1"/>
    </source>
</evidence>
<dbReference type="Pfam" id="PF13478">
    <property type="entry name" value="XdhC_C"/>
    <property type="match status" value="1"/>
</dbReference>
<evidence type="ECO:0000259" key="2">
    <source>
        <dbReference type="Pfam" id="PF13478"/>
    </source>
</evidence>
<dbReference type="Gene3D" id="3.40.50.720">
    <property type="entry name" value="NAD(P)-binding Rossmann-like Domain"/>
    <property type="match status" value="1"/>
</dbReference>
<evidence type="ECO:0000313" key="4">
    <source>
        <dbReference type="Proteomes" id="UP000035034"/>
    </source>
</evidence>
<dbReference type="EMBL" id="BAEH01000096">
    <property type="protein sequence ID" value="GAB19866.1"/>
    <property type="molecule type" value="Genomic_DNA"/>
</dbReference>
<evidence type="ECO:0008006" key="5">
    <source>
        <dbReference type="Google" id="ProtNLM"/>
    </source>
</evidence>
<gene>
    <name evidence="3" type="ORF">GOEFS_096_00430</name>
</gene>
<feature type="domain" description="XdhC Rossmann" evidence="2">
    <location>
        <begin position="161"/>
        <end position="306"/>
    </location>
</feature>
<protein>
    <recommendedName>
        <fullName evidence="5">Xanthine dehydrogenase accessory factor</fullName>
    </recommendedName>
</protein>
<dbReference type="InterPro" id="IPR052698">
    <property type="entry name" value="MoCofactor_Util/Proc"/>
</dbReference>
<reference evidence="3 4" key="1">
    <citation type="submission" date="2011-12" db="EMBL/GenBank/DDBJ databases">
        <title>Whole genome shotgun sequence of Gordonia effusa NBRC 100432.</title>
        <authorList>
            <person name="Yoshida I."/>
            <person name="Takarada H."/>
            <person name="Hosoyama A."/>
            <person name="Tsuchikane K."/>
            <person name="Katsumata H."/>
            <person name="Yamazaki S."/>
            <person name="Fujita N."/>
        </authorList>
    </citation>
    <scope>NUCLEOTIDE SEQUENCE [LARGE SCALE GENOMIC DNA]</scope>
    <source>
        <strain evidence="3 4">NBRC 100432</strain>
    </source>
</reference>
<dbReference type="STRING" id="1077974.GOEFS_096_00430"/>
<organism evidence="3 4">
    <name type="scientific">Gordonia effusa NBRC 100432</name>
    <dbReference type="NCBI Taxonomy" id="1077974"/>
    <lineage>
        <taxon>Bacteria</taxon>
        <taxon>Bacillati</taxon>
        <taxon>Actinomycetota</taxon>
        <taxon>Actinomycetes</taxon>
        <taxon>Mycobacteriales</taxon>
        <taxon>Gordoniaceae</taxon>
        <taxon>Gordonia</taxon>
    </lineage>
</organism>
<dbReference type="Pfam" id="PF02625">
    <property type="entry name" value="XdhC_CoxI"/>
    <property type="match status" value="1"/>
</dbReference>
<dbReference type="PANTHER" id="PTHR30388:SF4">
    <property type="entry name" value="MOLYBDENUM COFACTOR INSERTION CHAPERONE PAOD"/>
    <property type="match status" value="1"/>
</dbReference>
<keyword evidence="4" id="KW-1185">Reference proteome</keyword>
<name>H0R465_9ACTN</name>
<sequence>MIRTVLSRLMSAAAVERVALARVIDVRGSSPCPPGSAMVVTASGDVIGCLSGGCIDADVAARAVGVIGDGVAERIRFGADRDDPLGLGPGLTCGGEIEVFIEPVDDAAIPLLTRLHDAIATGKQASWVTEIGPRPSWQLGTADTASDAHRFVQRFAAAPRMIIVGANPYVDSLCQMAIHLDYRVTIVDARAAFATADRFPGAQTVVDWPQRYLTGELEADRVDEHTVICVMSHDSRFDVPTLRLALESRAGFVGALGSRKTSEERLDRLRESGVSEAALARLHSPLGLDLNAATPAQTAVSILAQVIAVTGGATGAALEERSGPIHQTV</sequence>
<dbReference type="eggNOG" id="COG1975">
    <property type="taxonomic scope" value="Bacteria"/>
</dbReference>
<dbReference type="OrthoDB" id="9815497at2"/>
<dbReference type="InterPro" id="IPR027051">
    <property type="entry name" value="XdhC_Rossmann_dom"/>
</dbReference>
<feature type="domain" description="XdhC- CoxI" evidence="1">
    <location>
        <begin position="13"/>
        <end position="78"/>
    </location>
</feature>